<sequence length="187" mass="21452">MAGTEERILFCKNNKTFEISLRDDKVEIFQGKLFCGDKNHQSSKFGNAKQIFQNTKKTKIGQKFKILSVYSGKTLSILSLPSVIVSRLLFFLPFESAFNLTFFDFLSTEAALKVKRIDIENIPNDKAKNLFFVISQICFDLVVLKTDLEYKDENCAIAKMLLDRLNEFDVKNRLVVFADGQIVDLKK</sequence>
<reference evidence="1 2" key="1">
    <citation type="journal article" date="2024" name="BMC Biol.">
        <title>Comparative genomics of Ascetosporea gives new insight into the evolutionary basis for animal parasitism in Rhizaria.</title>
        <authorList>
            <person name="Hiltunen Thoren M."/>
            <person name="Onut-Brannstrom I."/>
            <person name="Alfjorden A."/>
            <person name="Peckova H."/>
            <person name="Swords F."/>
            <person name="Hooper C."/>
            <person name="Holzer A.S."/>
            <person name="Bass D."/>
            <person name="Burki F."/>
        </authorList>
    </citation>
    <scope>NUCLEOTIDE SEQUENCE [LARGE SCALE GENOMIC DNA]</scope>
    <source>
        <strain evidence="1">20-A016</strain>
    </source>
</reference>
<dbReference type="EMBL" id="JBDODL010000623">
    <property type="protein sequence ID" value="MES1920347.1"/>
    <property type="molecule type" value="Genomic_DNA"/>
</dbReference>
<keyword evidence="2" id="KW-1185">Reference proteome</keyword>
<protein>
    <submittedName>
        <fullName evidence="1">Uncharacterized protein</fullName>
    </submittedName>
</protein>
<organism evidence="1 2">
    <name type="scientific">Bonamia ostreae</name>
    <dbReference type="NCBI Taxonomy" id="126728"/>
    <lineage>
        <taxon>Eukaryota</taxon>
        <taxon>Sar</taxon>
        <taxon>Rhizaria</taxon>
        <taxon>Endomyxa</taxon>
        <taxon>Ascetosporea</taxon>
        <taxon>Haplosporida</taxon>
        <taxon>Bonamia</taxon>
    </lineage>
</organism>
<dbReference type="Proteomes" id="UP001439008">
    <property type="component" value="Unassembled WGS sequence"/>
</dbReference>
<evidence type="ECO:0000313" key="2">
    <source>
        <dbReference type="Proteomes" id="UP001439008"/>
    </source>
</evidence>
<accession>A0ABV2AM08</accession>
<evidence type="ECO:0000313" key="1">
    <source>
        <dbReference type="EMBL" id="MES1920347.1"/>
    </source>
</evidence>
<proteinExistence type="predicted"/>
<comment type="caution">
    <text evidence="1">The sequence shown here is derived from an EMBL/GenBank/DDBJ whole genome shotgun (WGS) entry which is preliminary data.</text>
</comment>
<name>A0ABV2AM08_9EUKA</name>
<gene>
    <name evidence="1" type="ORF">MHBO_002026</name>
</gene>